<dbReference type="GO" id="GO:0016705">
    <property type="term" value="F:oxidoreductase activity, acting on paired donors, with incorporation or reduction of molecular oxygen"/>
    <property type="evidence" value="ECO:0007669"/>
    <property type="project" value="InterPro"/>
</dbReference>
<dbReference type="EMBL" id="QUAC01000414">
    <property type="protein sequence ID" value="REK85707.1"/>
    <property type="molecule type" value="Genomic_DNA"/>
</dbReference>
<sequence length="351" mass="37743">MRLGINLGYWGAGMDSDNLAVAQEADRLGYSVCWAAEAYGSDAPSVLSWVAAQTERIDIGSAIFQIPARTPAMTAMTAATLDSLSGGRFRLGLGVSGPQVSEGWYGVKFDKPLARTREYVDIVRKAMSRERLSYEGEHWTLPLPGGPGKPLKLTVHPQREHIPLYIAAIGPKNLQQTGEIADGALLIFPSADHLEETAISHIRAGREKAGRTLDGFDVCPTLPLAVGADKDVSALADMFRPYTALYVGGMGSRKQNFYNQLARRMGYEKEAAEIQDKYLSGDKDGAAAAIPERLIDQTTLLGSVERIAERMQAYAAAGVTTLTLAPAGFTLEDRLASLRAGTEALERAGLA</sequence>
<reference evidence="3 4" key="1">
    <citation type="submission" date="2018-08" db="EMBL/GenBank/DDBJ databases">
        <title>Streptomyces NEAU-D10 sp. nov., a novel Actinomycete isolated from soil.</title>
        <authorList>
            <person name="Jin L."/>
        </authorList>
    </citation>
    <scope>NUCLEOTIDE SEQUENCE [LARGE SCALE GENOMIC DNA]</scope>
    <source>
        <strain evidence="3 4">NEAU-D10</strain>
    </source>
</reference>
<keyword evidence="1" id="KW-0560">Oxidoreductase</keyword>
<dbReference type="InterPro" id="IPR050564">
    <property type="entry name" value="F420-G6PD/mer"/>
</dbReference>
<dbReference type="InterPro" id="IPR011251">
    <property type="entry name" value="Luciferase-like_dom"/>
</dbReference>
<dbReference type="Pfam" id="PF00296">
    <property type="entry name" value="Bac_luciferase"/>
    <property type="match status" value="1"/>
</dbReference>
<keyword evidence="4" id="KW-1185">Reference proteome</keyword>
<comment type="caution">
    <text evidence="3">The sequence shown here is derived from an EMBL/GenBank/DDBJ whole genome shotgun (WGS) entry which is preliminary data.</text>
</comment>
<proteinExistence type="predicted"/>
<dbReference type="Proteomes" id="UP000262477">
    <property type="component" value="Unassembled WGS sequence"/>
</dbReference>
<evidence type="ECO:0000256" key="1">
    <source>
        <dbReference type="ARBA" id="ARBA00023002"/>
    </source>
</evidence>
<evidence type="ECO:0000313" key="3">
    <source>
        <dbReference type="EMBL" id="REK85707.1"/>
    </source>
</evidence>
<name>A0A371PTC5_STRIH</name>
<dbReference type="PANTHER" id="PTHR43244">
    <property type="match status" value="1"/>
</dbReference>
<dbReference type="OrthoDB" id="5241778at2"/>
<dbReference type="NCBIfam" id="TIGR03559">
    <property type="entry name" value="F420_Rv3520c"/>
    <property type="match status" value="1"/>
</dbReference>
<dbReference type="InterPro" id="IPR036661">
    <property type="entry name" value="Luciferase-like_sf"/>
</dbReference>
<dbReference type="CDD" id="cd01097">
    <property type="entry name" value="Tetrahydromethanopterin_reductase"/>
    <property type="match status" value="1"/>
</dbReference>
<dbReference type="RefSeq" id="WP_128511384.1">
    <property type="nucleotide sequence ID" value="NZ_QUAC01000414.1"/>
</dbReference>
<dbReference type="Gene3D" id="3.20.20.30">
    <property type="entry name" value="Luciferase-like domain"/>
    <property type="match status" value="1"/>
</dbReference>
<gene>
    <name evidence="3" type="ORF">DY245_36550</name>
</gene>
<dbReference type="InterPro" id="IPR019951">
    <property type="entry name" value="F420_OxRdatse_Rv3520c_pred"/>
</dbReference>
<accession>A0A371PTC5</accession>
<organism evidence="3 4">
    <name type="scientific">Streptomyces inhibens</name>
    <dbReference type="NCBI Taxonomy" id="2293571"/>
    <lineage>
        <taxon>Bacteria</taxon>
        <taxon>Bacillati</taxon>
        <taxon>Actinomycetota</taxon>
        <taxon>Actinomycetes</taxon>
        <taxon>Kitasatosporales</taxon>
        <taxon>Streptomycetaceae</taxon>
        <taxon>Streptomyces</taxon>
    </lineage>
</organism>
<evidence type="ECO:0000259" key="2">
    <source>
        <dbReference type="Pfam" id="PF00296"/>
    </source>
</evidence>
<protein>
    <submittedName>
        <fullName evidence="3">LLM class F420-dependent oxidoreductase</fullName>
    </submittedName>
</protein>
<dbReference type="AlphaFoldDB" id="A0A371PTC5"/>
<dbReference type="SUPFAM" id="SSF51679">
    <property type="entry name" value="Bacterial luciferase-like"/>
    <property type="match status" value="1"/>
</dbReference>
<evidence type="ECO:0000313" key="4">
    <source>
        <dbReference type="Proteomes" id="UP000262477"/>
    </source>
</evidence>
<dbReference type="PANTHER" id="PTHR43244:SF1">
    <property type="entry name" value="5,10-METHYLENETETRAHYDROMETHANOPTERIN REDUCTASE"/>
    <property type="match status" value="1"/>
</dbReference>
<feature type="domain" description="Luciferase-like" evidence="2">
    <location>
        <begin position="17"/>
        <end position="320"/>
    </location>
</feature>